<dbReference type="Pfam" id="PF04264">
    <property type="entry name" value="YceI"/>
    <property type="match status" value="1"/>
</dbReference>
<evidence type="ECO:0000259" key="3">
    <source>
        <dbReference type="SMART" id="SM00867"/>
    </source>
</evidence>
<evidence type="ECO:0000313" key="5">
    <source>
        <dbReference type="Proteomes" id="UP000321820"/>
    </source>
</evidence>
<feature type="signal peptide" evidence="2">
    <location>
        <begin position="1"/>
        <end position="22"/>
    </location>
</feature>
<dbReference type="AlphaFoldDB" id="A0A5B9E8C9"/>
<feature type="compositionally biased region" description="Pro residues" evidence="1">
    <location>
        <begin position="27"/>
        <end position="42"/>
    </location>
</feature>
<organism evidence="4 5">
    <name type="scientific">Terriglobus albidus</name>
    <dbReference type="NCBI Taxonomy" id="1592106"/>
    <lineage>
        <taxon>Bacteria</taxon>
        <taxon>Pseudomonadati</taxon>
        <taxon>Acidobacteriota</taxon>
        <taxon>Terriglobia</taxon>
        <taxon>Terriglobales</taxon>
        <taxon>Acidobacteriaceae</taxon>
        <taxon>Terriglobus</taxon>
    </lineage>
</organism>
<evidence type="ECO:0000313" key="4">
    <source>
        <dbReference type="EMBL" id="QEE27854.1"/>
    </source>
</evidence>
<dbReference type="KEGG" id="talb:FTW19_07510"/>
<dbReference type="PANTHER" id="PTHR34406:SF1">
    <property type="entry name" value="PROTEIN YCEI"/>
    <property type="match status" value="1"/>
</dbReference>
<dbReference type="Gene3D" id="2.40.128.110">
    <property type="entry name" value="Lipid/polyisoprenoid-binding, YceI-like"/>
    <property type="match status" value="1"/>
</dbReference>
<gene>
    <name evidence="4" type="ORF">FTW19_07510</name>
</gene>
<sequence length="223" mass="23469">MSRKPTLLLAALLTFAGSAAHAQMPGPGGPGGPQQPPPPPTPGAKLDVITDGSSASYRVTEQFVGVAFTNEAIGTTNLVSGTLTIKADGTVDPGSKITVDLRGLKSDQDQRDGFVQNRTLETAKFPTAEFVPTKVTGLDKLIPSAGQTGVALTGNLTIHGVTKEVTFQGIATFNPRDNMVAGRAKTILTFDQFGLNPPKIGRLASVENKIDLELAYRFKRTLP</sequence>
<proteinExistence type="predicted"/>
<dbReference type="EMBL" id="CP042806">
    <property type="protein sequence ID" value="QEE27854.1"/>
    <property type="molecule type" value="Genomic_DNA"/>
</dbReference>
<dbReference type="SMART" id="SM00867">
    <property type="entry name" value="YceI"/>
    <property type="match status" value="1"/>
</dbReference>
<reference evidence="4 5" key="1">
    <citation type="submission" date="2019-08" db="EMBL/GenBank/DDBJ databases">
        <title>Complete genome sequence of Terriglobus albidus strain ORNL.</title>
        <authorList>
            <person name="Podar M."/>
        </authorList>
    </citation>
    <scope>NUCLEOTIDE SEQUENCE [LARGE SCALE GENOMIC DNA]</scope>
    <source>
        <strain evidence="4 5">ORNL</strain>
    </source>
</reference>
<dbReference type="InterPro" id="IPR036761">
    <property type="entry name" value="TTHA0802/YceI-like_sf"/>
</dbReference>
<dbReference type="PANTHER" id="PTHR34406">
    <property type="entry name" value="PROTEIN YCEI"/>
    <property type="match status" value="1"/>
</dbReference>
<accession>A0A5B9E8C9</accession>
<feature type="region of interest" description="Disordered" evidence="1">
    <location>
        <begin position="20"/>
        <end position="45"/>
    </location>
</feature>
<evidence type="ECO:0000256" key="2">
    <source>
        <dbReference type="SAM" id="SignalP"/>
    </source>
</evidence>
<dbReference type="SUPFAM" id="SSF101874">
    <property type="entry name" value="YceI-like"/>
    <property type="match status" value="1"/>
</dbReference>
<feature type="chain" id="PRO_5022829097" evidence="2">
    <location>
        <begin position="23"/>
        <end position="223"/>
    </location>
</feature>
<dbReference type="InterPro" id="IPR007372">
    <property type="entry name" value="Lipid/polyisoprenoid-bd_YceI"/>
</dbReference>
<name>A0A5B9E8C9_9BACT</name>
<keyword evidence="5" id="KW-1185">Reference proteome</keyword>
<dbReference type="OrthoDB" id="117810at2"/>
<keyword evidence="2" id="KW-0732">Signal</keyword>
<feature type="domain" description="Lipid/polyisoprenoid-binding YceI-like" evidence="3">
    <location>
        <begin position="56"/>
        <end position="219"/>
    </location>
</feature>
<evidence type="ECO:0000256" key="1">
    <source>
        <dbReference type="SAM" id="MobiDB-lite"/>
    </source>
</evidence>
<dbReference type="RefSeq" id="WP_147647044.1">
    <property type="nucleotide sequence ID" value="NZ_CP042806.1"/>
</dbReference>
<dbReference type="Proteomes" id="UP000321820">
    <property type="component" value="Chromosome"/>
</dbReference>
<protein>
    <submittedName>
        <fullName evidence="4">YceI family protein</fullName>
    </submittedName>
</protein>